<comment type="similarity">
    <text evidence="3">Belongs to the glycosyl hydrolase 35 family.</text>
</comment>
<dbReference type="Pfam" id="PF02140">
    <property type="entry name" value="SUEL_Lectin"/>
    <property type="match status" value="1"/>
</dbReference>
<dbReference type="CDD" id="cd22842">
    <property type="entry name" value="Gal_Rha_Lectin_BGal"/>
    <property type="match status" value="1"/>
</dbReference>
<evidence type="ECO:0000256" key="9">
    <source>
        <dbReference type="ARBA" id="ARBA00023180"/>
    </source>
</evidence>
<keyword evidence="9" id="KW-0325">Glycoprotein</keyword>
<dbReference type="InterPro" id="IPR048913">
    <property type="entry name" value="BetaGal_gal-bd"/>
</dbReference>
<evidence type="ECO:0000256" key="3">
    <source>
        <dbReference type="ARBA" id="ARBA00009809"/>
    </source>
</evidence>
<dbReference type="InterPro" id="IPR000922">
    <property type="entry name" value="Lectin_gal-bd_dom"/>
</dbReference>
<dbReference type="OrthoDB" id="1657402at2759"/>
<dbReference type="SUPFAM" id="SSF49785">
    <property type="entry name" value="Galactose-binding domain-like"/>
    <property type="match status" value="1"/>
</dbReference>
<evidence type="ECO:0000313" key="13">
    <source>
        <dbReference type="RefSeq" id="XP_038971590.1"/>
    </source>
</evidence>
<feature type="domain" description="SUEL-type lectin" evidence="11">
    <location>
        <begin position="159"/>
        <end position="240"/>
    </location>
</feature>
<evidence type="ECO:0000256" key="6">
    <source>
        <dbReference type="ARBA" id="ARBA00022525"/>
    </source>
</evidence>
<evidence type="ECO:0000259" key="11">
    <source>
        <dbReference type="PROSITE" id="PS50228"/>
    </source>
</evidence>
<sequence>MTGAATAKGTVVAKATAEGLAVRDKVKWTEAKSDMPVTWYKRYFDMPSGNDPVALDMTGMGEGLAWVIGNCIGRYWVSYLSPLGKPSQSVYHIPRAWLKPKENLWVVFEEHGRKPKDILIVTVKRDNICTVVTEFHPPLSQIGPKSFLREDSEIKTLVQDVKPRAQLKCDDNKVIRSIAFASFGNPTGACGNFTVGTCHSPQTACLEKNSCVPPVSAQAYGADPACPGTTNTLAVQAKCARQKKDDKE</sequence>
<dbReference type="GO" id="GO:0005975">
    <property type="term" value="P:carbohydrate metabolic process"/>
    <property type="evidence" value="ECO:0007669"/>
    <property type="project" value="InterPro"/>
</dbReference>
<gene>
    <name evidence="13" type="primary">LOC120104462</name>
</gene>
<dbReference type="Gene3D" id="2.60.120.740">
    <property type="match status" value="1"/>
</dbReference>
<evidence type="ECO:0000256" key="10">
    <source>
        <dbReference type="ARBA" id="ARBA00023295"/>
    </source>
</evidence>
<dbReference type="Proteomes" id="UP000228380">
    <property type="component" value="Chromosome 18"/>
</dbReference>
<evidence type="ECO:0000256" key="7">
    <source>
        <dbReference type="ARBA" id="ARBA00022729"/>
    </source>
</evidence>
<dbReference type="PROSITE" id="PS50228">
    <property type="entry name" value="SUEL_LECTIN"/>
    <property type="match status" value="1"/>
</dbReference>
<dbReference type="GO" id="GO:0030246">
    <property type="term" value="F:carbohydrate binding"/>
    <property type="evidence" value="ECO:0007669"/>
    <property type="project" value="InterPro"/>
</dbReference>
<dbReference type="InterPro" id="IPR001944">
    <property type="entry name" value="Glycoside_Hdrlase_35"/>
</dbReference>
<dbReference type="InterPro" id="IPR043159">
    <property type="entry name" value="Lectin_gal-bd_sf"/>
</dbReference>
<dbReference type="Pfam" id="PF21467">
    <property type="entry name" value="BetaGal_gal-bd"/>
    <property type="match status" value="1"/>
</dbReference>
<evidence type="ECO:0000256" key="4">
    <source>
        <dbReference type="ARBA" id="ARBA00012756"/>
    </source>
</evidence>
<evidence type="ECO:0000256" key="8">
    <source>
        <dbReference type="ARBA" id="ARBA00022801"/>
    </source>
</evidence>
<dbReference type="RefSeq" id="XP_038971590.1">
    <property type="nucleotide sequence ID" value="XM_039115662.1"/>
</dbReference>
<dbReference type="Gene3D" id="2.60.120.260">
    <property type="entry name" value="Galactose-binding domain-like"/>
    <property type="match status" value="1"/>
</dbReference>
<evidence type="ECO:0000256" key="2">
    <source>
        <dbReference type="ARBA" id="ARBA00004271"/>
    </source>
</evidence>
<organism evidence="12 13">
    <name type="scientific">Phoenix dactylifera</name>
    <name type="common">Date palm</name>
    <dbReference type="NCBI Taxonomy" id="42345"/>
    <lineage>
        <taxon>Eukaryota</taxon>
        <taxon>Viridiplantae</taxon>
        <taxon>Streptophyta</taxon>
        <taxon>Embryophyta</taxon>
        <taxon>Tracheophyta</taxon>
        <taxon>Spermatophyta</taxon>
        <taxon>Magnoliopsida</taxon>
        <taxon>Liliopsida</taxon>
        <taxon>Arecaceae</taxon>
        <taxon>Coryphoideae</taxon>
        <taxon>Phoeniceae</taxon>
        <taxon>Phoenix</taxon>
    </lineage>
</organism>
<protein>
    <recommendedName>
        <fullName evidence="4">beta-galactosidase</fullName>
        <ecNumber evidence="4">3.2.1.23</ecNumber>
    </recommendedName>
</protein>
<evidence type="ECO:0000313" key="12">
    <source>
        <dbReference type="Proteomes" id="UP000228380"/>
    </source>
</evidence>
<keyword evidence="6" id="KW-0964">Secreted</keyword>
<dbReference type="PANTHER" id="PTHR23421">
    <property type="entry name" value="BETA-GALACTOSIDASE RELATED"/>
    <property type="match status" value="1"/>
</dbReference>
<dbReference type="KEGG" id="pda:120104462"/>
<comment type="catalytic activity">
    <reaction evidence="1">
        <text>Hydrolysis of terminal non-reducing beta-D-galactose residues in beta-D-galactosides.</text>
        <dbReference type="EC" id="3.2.1.23"/>
    </reaction>
</comment>
<dbReference type="GO" id="GO:0048046">
    <property type="term" value="C:apoplast"/>
    <property type="evidence" value="ECO:0007669"/>
    <property type="project" value="UniProtKB-SubCell"/>
</dbReference>
<proteinExistence type="inferred from homology"/>
<dbReference type="AlphaFoldDB" id="A0A8B8ZBX2"/>
<evidence type="ECO:0000256" key="1">
    <source>
        <dbReference type="ARBA" id="ARBA00001412"/>
    </source>
</evidence>
<dbReference type="FunFam" id="2.60.120.260:FF:000050">
    <property type="entry name" value="Beta-galactosidase"/>
    <property type="match status" value="1"/>
</dbReference>
<dbReference type="PRINTS" id="PR00742">
    <property type="entry name" value="GLHYDRLASE35"/>
</dbReference>
<keyword evidence="12" id="KW-1185">Reference proteome</keyword>
<keyword evidence="5" id="KW-0052">Apoplast</keyword>
<reference evidence="12" key="1">
    <citation type="journal article" date="2019" name="Nat. Commun.">
        <title>Genome-wide association mapping of date palm fruit traits.</title>
        <authorList>
            <person name="Hazzouri K.M."/>
            <person name="Gros-Balthazard M."/>
            <person name="Flowers J.M."/>
            <person name="Copetti D."/>
            <person name="Lemansour A."/>
            <person name="Lebrun M."/>
            <person name="Masmoudi K."/>
            <person name="Ferrand S."/>
            <person name="Dhar M.I."/>
            <person name="Fresquez Z.A."/>
            <person name="Rosas U."/>
            <person name="Zhang J."/>
            <person name="Talag J."/>
            <person name="Lee S."/>
            <person name="Kudrna D."/>
            <person name="Powell R.F."/>
            <person name="Leitch I.J."/>
            <person name="Krueger R.R."/>
            <person name="Wing R.A."/>
            <person name="Amiri K.M.A."/>
            <person name="Purugganan M.D."/>
        </authorList>
    </citation>
    <scope>NUCLEOTIDE SEQUENCE [LARGE SCALE GENOMIC DNA]</scope>
    <source>
        <strain evidence="12">cv. Khalas</strain>
    </source>
</reference>
<dbReference type="GO" id="GO:0004565">
    <property type="term" value="F:beta-galactosidase activity"/>
    <property type="evidence" value="ECO:0007669"/>
    <property type="project" value="UniProtKB-EC"/>
</dbReference>
<evidence type="ECO:0000256" key="5">
    <source>
        <dbReference type="ARBA" id="ARBA00022523"/>
    </source>
</evidence>
<dbReference type="InterPro" id="IPR008979">
    <property type="entry name" value="Galactose-bd-like_sf"/>
</dbReference>
<name>A0A8B8ZBX2_PHODC</name>
<dbReference type="GeneID" id="120104462"/>
<keyword evidence="8" id="KW-0378">Hydrolase</keyword>
<keyword evidence="10" id="KW-0326">Glycosidase</keyword>
<reference evidence="13" key="2">
    <citation type="submission" date="2025-08" db="UniProtKB">
        <authorList>
            <consortium name="RefSeq"/>
        </authorList>
    </citation>
    <scope>IDENTIFICATION</scope>
    <source>
        <tissue evidence="13">Young leaves</tissue>
    </source>
</reference>
<dbReference type="EC" id="3.2.1.23" evidence="4"/>
<keyword evidence="7" id="KW-0732">Signal</keyword>
<accession>A0A8B8ZBX2</accession>
<comment type="subcellular location">
    <subcellularLocation>
        <location evidence="2">Secreted</location>
        <location evidence="2">Extracellular space</location>
        <location evidence="2">Apoplast</location>
    </subcellularLocation>
</comment>